<feature type="region of interest" description="Disordered" evidence="6">
    <location>
        <begin position="91"/>
        <end position="115"/>
    </location>
</feature>
<dbReference type="GeneTree" id="ENSGT00950000182941"/>
<feature type="compositionally biased region" description="Basic and acidic residues" evidence="6">
    <location>
        <begin position="440"/>
        <end position="453"/>
    </location>
</feature>
<dbReference type="OMA" id="VSCHSMN"/>
<dbReference type="Proteomes" id="UP000261340">
    <property type="component" value="Unplaced"/>
</dbReference>
<keyword evidence="8" id="KW-1185">Reference proteome</keyword>
<comment type="similarity">
    <text evidence="2">Belongs to the MAP7 family.</text>
</comment>
<dbReference type="GO" id="GO:0000226">
    <property type="term" value="P:microtubule cytoskeleton organization"/>
    <property type="evidence" value="ECO:0007669"/>
    <property type="project" value="InterPro"/>
</dbReference>
<name>A0A3Q0SIT2_AMPCI</name>
<evidence type="ECO:0000256" key="2">
    <source>
        <dbReference type="ARBA" id="ARBA00007525"/>
    </source>
</evidence>
<keyword evidence="4" id="KW-0175">Coiled coil</keyword>
<dbReference type="Pfam" id="PF05672">
    <property type="entry name" value="MAP7"/>
    <property type="match status" value="1"/>
</dbReference>
<evidence type="ECO:0000256" key="6">
    <source>
        <dbReference type="SAM" id="MobiDB-lite"/>
    </source>
</evidence>
<evidence type="ECO:0000256" key="4">
    <source>
        <dbReference type="ARBA" id="ARBA00023054"/>
    </source>
</evidence>
<comment type="subcellular location">
    <subcellularLocation>
        <location evidence="1">Cytoplasm</location>
        <location evidence="1">Cytoskeleton</location>
    </subcellularLocation>
</comment>
<dbReference type="PANTHER" id="PTHR15073">
    <property type="entry name" value="MICROTUBULE-ASSOCIATED PROTEIN"/>
    <property type="match status" value="1"/>
</dbReference>
<feature type="compositionally biased region" description="Basic and acidic residues" evidence="6">
    <location>
        <begin position="310"/>
        <end position="347"/>
    </location>
</feature>
<dbReference type="PANTHER" id="PTHR15073:SF1">
    <property type="entry name" value="RETICULOCYTE-BINDING PROTEIN HOMOLOG 2A"/>
    <property type="match status" value="1"/>
</dbReference>
<evidence type="ECO:0000256" key="5">
    <source>
        <dbReference type="ARBA" id="ARBA00023212"/>
    </source>
</evidence>
<feature type="compositionally biased region" description="Basic and acidic residues" evidence="6">
    <location>
        <begin position="9"/>
        <end position="25"/>
    </location>
</feature>
<keyword evidence="3" id="KW-0963">Cytoplasm</keyword>
<keyword evidence="5" id="KW-0206">Cytoskeleton</keyword>
<evidence type="ECO:0000313" key="8">
    <source>
        <dbReference type="Proteomes" id="UP000261340"/>
    </source>
</evidence>
<evidence type="ECO:0000313" key="7">
    <source>
        <dbReference type="Ensembl" id="ENSACIP00000022912.1"/>
    </source>
</evidence>
<reference evidence="7" key="1">
    <citation type="submission" date="2025-08" db="UniProtKB">
        <authorList>
            <consortium name="Ensembl"/>
        </authorList>
    </citation>
    <scope>IDENTIFICATION</scope>
</reference>
<feature type="region of interest" description="Disordered" evidence="6">
    <location>
        <begin position="424"/>
        <end position="453"/>
    </location>
</feature>
<proteinExistence type="inferred from homology"/>
<feature type="region of interest" description="Disordered" evidence="6">
    <location>
        <begin position="284"/>
        <end position="347"/>
    </location>
</feature>
<accession>A0A3Q0SIT2</accession>
<dbReference type="Ensembl" id="ENSACIT00000023520.1">
    <property type="protein sequence ID" value="ENSACIP00000022912.1"/>
    <property type="gene ID" value="ENSACIG00000017829.1"/>
</dbReference>
<feature type="region of interest" description="Disordered" evidence="6">
    <location>
        <begin position="1"/>
        <end position="34"/>
    </location>
</feature>
<evidence type="ECO:0000256" key="3">
    <source>
        <dbReference type="ARBA" id="ARBA00022490"/>
    </source>
</evidence>
<dbReference type="InterPro" id="IPR008604">
    <property type="entry name" value="MAP7_fam"/>
</dbReference>
<reference evidence="7" key="2">
    <citation type="submission" date="2025-09" db="UniProtKB">
        <authorList>
            <consortium name="Ensembl"/>
        </authorList>
    </citation>
    <scope>IDENTIFICATION</scope>
</reference>
<organism evidence="7 8">
    <name type="scientific">Amphilophus citrinellus</name>
    <name type="common">Midas cichlid</name>
    <name type="synonym">Cichlasoma citrinellum</name>
    <dbReference type="NCBI Taxonomy" id="61819"/>
    <lineage>
        <taxon>Eukaryota</taxon>
        <taxon>Metazoa</taxon>
        <taxon>Chordata</taxon>
        <taxon>Craniata</taxon>
        <taxon>Vertebrata</taxon>
        <taxon>Euteleostomi</taxon>
        <taxon>Actinopterygii</taxon>
        <taxon>Neopterygii</taxon>
        <taxon>Teleostei</taxon>
        <taxon>Neoteleostei</taxon>
        <taxon>Acanthomorphata</taxon>
        <taxon>Ovalentaria</taxon>
        <taxon>Cichlomorphae</taxon>
        <taxon>Cichliformes</taxon>
        <taxon>Cichlidae</taxon>
        <taxon>New World cichlids</taxon>
        <taxon>Cichlasomatinae</taxon>
        <taxon>Heroini</taxon>
        <taxon>Amphilophus</taxon>
    </lineage>
</organism>
<dbReference type="AlphaFoldDB" id="A0A3Q0SIT2"/>
<dbReference type="GO" id="GO:0015630">
    <property type="term" value="C:microtubule cytoskeleton"/>
    <property type="evidence" value="ECO:0007669"/>
    <property type="project" value="InterPro"/>
</dbReference>
<evidence type="ECO:0000256" key="1">
    <source>
        <dbReference type="ARBA" id="ARBA00004245"/>
    </source>
</evidence>
<dbReference type="STRING" id="61819.ENSACIP00000022912"/>
<dbReference type="InterPro" id="IPR051483">
    <property type="entry name" value="MAP7_domain-containing"/>
</dbReference>
<feature type="compositionally biased region" description="Polar residues" evidence="6">
    <location>
        <begin position="218"/>
        <end position="234"/>
    </location>
</feature>
<feature type="region of interest" description="Disordered" evidence="6">
    <location>
        <begin position="218"/>
        <end position="270"/>
    </location>
</feature>
<sequence>TSPGNGLNVDERLKAARERREEHQKQLASRELSRLEREQRARRYYEQQLQERKKKLLEQRLKEERRRAAVEEKRKQRLKEERERYEYAVRRTLEKSQRSQQNLGQNGRGRKLTKNVPRRLPLTTWEKNLVSRLLTPTCSYLARSKSAACQSGEEGTLSHDTRVYLFPLTLSNVNKVGHLLPSPLSQRTSQRSVIRHPTLLQLELPSVPEEADVAVCNSALSPGNSRPVRTSAEGQQQKLKEENPPEPPSSNLPDKEKEALPRTAGDGSKLDKCLYVNDFSSGVSKIPPCSAPQAPEVVSRPSAGTTDPEEASRLLAEKRREARLQREKEEQERLQREERARQQAEAQRLIEEKRRREQEEQRRAEEERAQAMREAALLQKQVGNRNMSFVLMHYTGKQTWLSIPVHILTKCFLPVYAERGGTSQRTRASRAVETRAGNARTERGGRTPSKEKGDKFVSYHDLKVRLSFYRISFHNL</sequence>
<protein>
    <submittedName>
        <fullName evidence="7">Microtubule-associated protein 7a</fullName>
    </submittedName>
</protein>